<keyword evidence="1" id="KW-1035">Host cytoplasm</keyword>
<dbReference type="GeneID" id="17825045"/>
<dbReference type="Pfam" id="PF05876">
    <property type="entry name" value="GpA_ATPase"/>
    <property type="match status" value="1"/>
</dbReference>
<keyword evidence="1" id="KW-0547">Nucleotide-binding</keyword>
<dbReference type="KEGG" id="vg:17825045"/>
<dbReference type="PANTHER" id="PTHR34413">
    <property type="entry name" value="PROPHAGE TAIL FIBER ASSEMBLY PROTEIN HOMOLOG TFAE-RELATED-RELATED"/>
    <property type="match status" value="1"/>
</dbReference>
<comment type="subcellular location">
    <subcellularLocation>
        <location evidence="1">Host cytoplasm</location>
    </subcellularLocation>
    <text evidence="1">The terminase lies at a unique vertex of the procapsid during viral DNA packaging.</text>
</comment>
<comment type="function">
    <text evidence="1">The terminase large subunit acts as an ATP driven molecular motor necessary for viral DNA translocation into empty capsids and as an endonuclease that cuts the viral genome from the concetamer to initiate and to end the packaging reaction. The terminase lies at a unique vertex of the procapsid and is composed of two subunits, a small terminase subunit involved in viral DNA recognition, and a large terminase subunit possessing endonucleolytic and ATPase activities (DNA maturation and packaging). The endonuclease activity cleaves the viral DNA generating 5'overhangs. The strand separation activity separates the cohesive ends generating the single-stranded 'sticky' ends of the mature genome. The DNA-terminase complex binds to the portal of the procapsid thereby activating the translocase activity of the terminase. The terminase packages the viral DNA into the procapsid until the next concatemer reaches the complex. The downstream site is then cut generating the mature right end of the genome, the heterotrimer undocks from the DNA-filled head and remains bound to the left end of concatemer's next genome.</text>
</comment>
<dbReference type="EMBL" id="AB775548">
    <property type="protein sequence ID" value="BAO20602.1"/>
    <property type="molecule type" value="Genomic_DNA"/>
</dbReference>
<evidence type="ECO:0000256" key="2">
    <source>
        <dbReference type="SAM" id="MobiDB-lite"/>
    </source>
</evidence>
<evidence type="ECO:0000256" key="1">
    <source>
        <dbReference type="HAMAP-Rule" id="MF_04144"/>
    </source>
</evidence>
<feature type="region of interest" description="Disordered" evidence="2">
    <location>
        <begin position="642"/>
        <end position="689"/>
    </location>
</feature>
<protein>
    <recommendedName>
        <fullName evidence="1">Terminase, large subunit</fullName>
    </recommendedName>
    <alternativeName>
        <fullName evidence="1">DNA-packaging protein</fullName>
    </alternativeName>
    <alternativeName>
        <fullName evidence="1">Large terminase protein</fullName>
    </alternativeName>
    <domain>
        <recommendedName>
            <fullName evidence="1">Endonuclease</fullName>
            <ecNumber evidence="1">3.1.21.4</ecNumber>
        </recommendedName>
    </domain>
    <domain>
        <recommendedName>
            <fullName evidence="1">ATPase</fullName>
            <ecNumber evidence="1">3.6.4.-</ecNumber>
        </recommendedName>
    </domain>
</protein>
<keyword evidence="6" id="KW-1185">Reference proteome</keyword>
<dbReference type="InterPro" id="IPR046453">
    <property type="entry name" value="GpA_ATPase"/>
</dbReference>
<feature type="compositionally biased region" description="Basic residues" evidence="2">
    <location>
        <begin position="671"/>
        <end position="689"/>
    </location>
</feature>
<dbReference type="OrthoDB" id="1023at10239"/>
<organism evidence="5 6">
    <name type="scientific">Pseudomonas phage PPpW-3</name>
    <dbReference type="NCBI Taxonomy" id="1279082"/>
    <lineage>
        <taxon>Viruses</taxon>
        <taxon>Duplodnaviria</taxon>
        <taxon>Heunggongvirae</taxon>
        <taxon>Uroviricota</taxon>
        <taxon>Caudoviricetes</taxon>
        <taxon>Hiroshimavirus</taxon>
        <taxon>Hiroshimavirus PPpW3</taxon>
    </lineage>
</organism>
<dbReference type="GO" id="GO:0009036">
    <property type="term" value="F:type II site-specific deoxyribonuclease activity"/>
    <property type="evidence" value="ECO:0007669"/>
    <property type="project" value="UniProtKB-UniRule"/>
</dbReference>
<feature type="domain" description="Terminase large subunit GpA endonuclease" evidence="4">
    <location>
        <begin position="318"/>
        <end position="604"/>
    </location>
</feature>
<keyword evidence="1" id="KW-0540">Nuclease</keyword>
<sequence>MSSAQFTNWEAVASAAARAARNLVPPPDMLLSTWGEKNVRIPVGNAKPGPIRFDNAPYQRGMVDVVKEPGIRLVDYMTGAQLGKTTVQQIITGYFIHHEPRSQIFAQPSQGDMQTFLETKLTPMLEANPAIASKMAKQRGREGVNNSRIKSYIGGWLMMAWAGSTKTARGRSAPVVQADEVDGMPPTAEGDFVELLSQRAATFGDQRLVTRSSTPTVKGASRIETGYMEGDQRRYYVPCPHCEHPQYLKWTSVSWHGRQSTGIEDAEEDKGREHDPDSVRYYCEACGAGWDDGERIAAIRNAERLGHGWKASRPFKGHASFHAPEMLSTFRRLRDIVQSYLDKLAVDDVQSFVNVSLAETYEEKGEKADPTGLRARAEEYRAEVPAGGMYLTAGIDQQMDRLEVEVVAWGIGEESWSIAYYVLWGSPEQGDVWEDLDDLLASTYQHESGAVMPIMAAVLDTGGSNGMTQAAYDYAKGRTGRRLFAGKGISGWGRPIVEKPQRKQSGKNARKVDLFLVGVDEAKLIVMRRLAATVAAKEPGGPGYCHTPADRDEDWYKQLTAEKLVTRYLKGQPVREWHKPDRARNEGLDCRVYAYAALKIMNPSFKRLAERLGVPAPASRKKPAPVGTAAERLRDALLAARAAAKADNDNQAPTANPQEDTTPPAKQTKPNIKRSKAAAGRRKGWVNNF</sequence>
<comment type="caution">
    <text evidence="1">Lacks conserved residue(s) required for the propagation of feature annotation.</text>
</comment>
<comment type="domain">
    <text evidence="1">The N-terminus is involved in the formation of the heterotrimer with the small subunit. The N-terminus part contains the translocase activity involved in DNA packaging. At the N-terminus, there is a high affinity ATPase center that is probably needed for the packaging activity. The Walker A motif of the ATPase center is responsible for interacting with the ATP phosphate and the Q motif governs force generation and the interaction with DNA. The C-terminus contains the site specific endonuclease (cos-cleavage) and strand separation activities required for genome maturation. A second ATPase catalytic site regulates the genome maturation. The C-terminus very end is involved in binding to the procapsid. Contains a basic leucine zipper (bZIP) that may be involved in the formation of the terminase.</text>
</comment>
<feature type="active site" description="For ATPase activity" evidence="1">
    <location>
        <position position="180"/>
    </location>
</feature>
<comment type="subunit">
    <text evidence="1">Interacts (via N-terminus) with the terminase small subunit (via C-terminus); the active complex is probably heterooligomeric. Interacts (via C-terminus) with the portal protein; this interaction allows the packaging of viral DNA.</text>
</comment>
<dbReference type="GO" id="GO:0016887">
    <property type="term" value="F:ATP hydrolysis activity"/>
    <property type="evidence" value="ECO:0007669"/>
    <property type="project" value="UniProtKB-UniRule"/>
</dbReference>
<evidence type="ECO:0000259" key="3">
    <source>
        <dbReference type="Pfam" id="PF05876"/>
    </source>
</evidence>
<keyword evidence="1" id="KW-0378">Hydrolase</keyword>
<feature type="binding site" evidence="1">
    <location>
        <position position="396"/>
    </location>
    <ligand>
        <name>Mg(2+)</name>
        <dbReference type="ChEBI" id="CHEBI:18420"/>
        <note>catalytic; for nuclease activity</note>
    </ligand>
</feature>
<accession>V5YTA4</accession>
<dbReference type="Proteomes" id="UP000201835">
    <property type="component" value="Segment"/>
</dbReference>
<dbReference type="Gene3D" id="3.40.50.300">
    <property type="entry name" value="P-loop containing nucleotide triphosphate hydrolases"/>
    <property type="match status" value="1"/>
</dbReference>
<feature type="short sequence motif" description="Walker A motif" evidence="1">
    <location>
        <begin position="78"/>
        <end position="85"/>
    </location>
</feature>
<comment type="cofactor">
    <cofactor evidence="1">
        <name>Mg(2+)</name>
        <dbReference type="ChEBI" id="CHEBI:18420"/>
    </cofactor>
</comment>
<dbReference type="InterPro" id="IPR008866">
    <property type="entry name" value="Phage_lambda_GpA-like"/>
</dbReference>
<reference evidence="5 6" key="1">
    <citation type="journal article" date="2015" name="J Appl Environ Microbiol">
        <title>Complete Genome Sequence Analysis of Two Pseudomonas plecoglossicida Phages, Potential Therapeutic Agents.</title>
        <authorList>
            <person name="Kawato Y."/>
            <person name="Yasuike M."/>
            <person name="Nakamura Y."/>
            <person name="Shigenobu Y."/>
            <person name="Fujiwara A."/>
            <person name="Sano M."/>
            <person name="Nakai T."/>
        </authorList>
    </citation>
    <scope>NUCLEOTIDE SEQUENCE [LARGE SCALE GENOMIC DNA]</scope>
</reference>
<name>V5YTA4_9CAUD</name>
<evidence type="ECO:0000313" key="6">
    <source>
        <dbReference type="Proteomes" id="UP000201835"/>
    </source>
</evidence>
<dbReference type="HAMAP" id="MF_04144">
    <property type="entry name" value="TERL_LAMBDA"/>
    <property type="match status" value="1"/>
</dbReference>
<evidence type="ECO:0000313" key="5">
    <source>
        <dbReference type="EMBL" id="BAO20602.1"/>
    </source>
</evidence>
<dbReference type="GO" id="GO:0019073">
    <property type="term" value="P:viral DNA genome packaging"/>
    <property type="evidence" value="ECO:0007669"/>
    <property type="project" value="UniProtKB-UniRule"/>
</dbReference>
<dbReference type="EC" id="3.1.21.4" evidence="1"/>
<dbReference type="GO" id="GO:0098009">
    <property type="term" value="C:viral terminase, large subunit"/>
    <property type="evidence" value="ECO:0007669"/>
    <property type="project" value="UniProtKB-UniRule"/>
</dbReference>
<keyword evidence="1" id="KW-1188">Viral release from host cell</keyword>
<keyword evidence="1" id="KW-0255">Endonuclease</keyword>
<feature type="compositionally biased region" description="Polar residues" evidence="2">
    <location>
        <begin position="653"/>
        <end position="670"/>
    </location>
</feature>
<keyword evidence="1" id="KW-0460">Magnesium</keyword>
<comment type="similarity">
    <text evidence="1">Belongs to the lambdavirus large terminase family.</text>
</comment>
<dbReference type="PANTHER" id="PTHR34413:SF2">
    <property type="entry name" value="PROPHAGE TAIL FIBER ASSEMBLY PROTEIN HOMOLOG TFAE-RELATED"/>
    <property type="match status" value="1"/>
</dbReference>
<dbReference type="Pfam" id="PF20454">
    <property type="entry name" value="GpA_nuclease"/>
    <property type="match status" value="1"/>
</dbReference>
<keyword evidence="1" id="KW-0067">ATP-binding</keyword>
<dbReference type="InterPro" id="IPR027417">
    <property type="entry name" value="P-loop_NTPase"/>
</dbReference>
<dbReference type="GO" id="GO:0005524">
    <property type="term" value="F:ATP binding"/>
    <property type="evidence" value="ECO:0007669"/>
    <property type="project" value="UniProtKB-UniRule"/>
</dbReference>
<keyword evidence="1" id="KW-0231">Viral genome packaging</keyword>
<dbReference type="GO" id="GO:0030430">
    <property type="term" value="C:host cell cytoplasm"/>
    <property type="evidence" value="ECO:0007669"/>
    <property type="project" value="UniProtKB-SubCell"/>
</dbReference>
<feature type="compositionally biased region" description="Low complexity" evidence="2">
    <location>
        <begin position="642"/>
        <end position="652"/>
    </location>
</feature>
<dbReference type="InterPro" id="IPR046454">
    <property type="entry name" value="GpA_endonuclease"/>
</dbReference>
<comment type="catalytic activity">
    <reaction evidence="1">
        <text>Endonucleolytic cleavage of DNA to give specific double-stranded fragments with terminal 5'-phosphates.</text>
        <dbReference type="EC" id="3.1.21.4"/>
    </reaction>
</comment>
<feature type="short sequence motif" description="Walker B motif" evidence="1">
    <location>
        <begin position="175"/>
        <end position="180"/>
    </location>
</feature>
<feature type="domain" description="Phage terminase large subunit GpA ATPase" evidence="3">
    <location>
        <begin position="46"/>
        <end position="303"/>
    </location>
</feature>
<dbReference type="GO" id="GO:0046872">
    <property type="term" value="F:metal ion binding"/>
    <property type="evidence" value="ECO:0007669"/>
    <property type="project" value="UniProtKB-UniRule"/>
</dbReference>
<keyword evidence="1" id="KW-0479">Metal-binding</keyword>
<dbReference type="InterPro" id="IPR051220">
    <property type="entry name" value="TFA_Chaperone"/>
</dbReference>
<dbReference type="EC" id="3.6.4.-" evidence="1"/>
<proteinExistence type="inferred from homology"/>
<dbReference type="RefSeq" id="YP_008873178.1">
    <property type="nucleotide sequence ID" value="NC_023006.1"/>
</dbReference>
<evidence type="ECO:0000259" key="4">
    <source>
        <dbReference type="Pfam" id="PF20454"/>
    </source>
</evidence>